<feature type="compositionally biased region" description="Polar residues" evidence="1">
    <location>
        <begin position="503"/>
        <end position="524"/>
    </location>
</feature>
<feature type="non-terminal residue" evidence="4">
    <location>
        <position position="1"/>
    </location>
</feature>
<feature type="region of interest" description="Disordered" evidence="1">
    <location>
        <begin position="500"/>
        <end position="529"/>
    </location>
</feature>
<proteinExistence type="predicted"/>
<dbReference type="GO" id="GO:0045893">
    <property type="term" value="P:positive regulation of DNA-templated transcription"/>
    <property type="evidence" value="ECO:0007669"/>
    <property type="project" value="TreeGrafter"/>
</dbReference>
<evidence type="ECO:0000259" key="2">
    <source>
        <dbReference type="Pfam" id="PF23723"/>
    </source>
</evidence>
<sequence>LNEIPVWNNDIRILLSYWLQQRANHDDIFGSFRSANAHMDSLGEVDVISDAEHIKKLLKVPFNKHSQISMIVHRLGRTILLDEFDVHSHLLRLEKNDWTWFRDFFLDTVLRNISVKHFYKKNKTRDELIRKDRLVKFLCQSVELPESTRSNSDNDESQSTSSRNEITAAALLQQIKDIVNANNDVEDNTNHTNYTSSPFQRTVNWTFENMKMLIGSDLPIFGDEQHPAVSLRLRDMNKPINVLTGIDCWLDNLMCNVPELAMCYHVDGIVQSYEIVKTEDIPYREGCEFHPNVIRDLATNLLSFLKANATKEGHTYWLFKGPDDDIVKLYDLTSLCETNRDDNPYTLPVATLFYKMALNMVSKSDHETRSKESGTIRTLLKHCLDMLNPEKFPEYHCAAAYMMSDLYIDDNVSEQSWTSDESDIEDPDPLEDDLPYEQDNDSHLYTCVDIKTLGQQQQQNRYRKTPDVERLRPIHGNLDRRATEALEYLVEALRSNTIHRRTQAANASTANSDPANEQENSSTNKDQKSKVIVPLPYKATRQSSKILIDNKNHLTNDERLKAIILHKAAAAYFCLVDRNEKEKNYGSCLRYLRLALNCYSAEAKLQSVDHNNSSTECKKLLSYIMSIAGDCRLMIAHITSAEEIEKYREQYQTMNEVDLEINKIIVEVGIDANSSEFAWVSELTPVIDRNLFASVHAYEYAINIVRNLGDHEKKRLQLLTKRFGNVRNEMGVYWMNKCAQAVKHLDREAAKETKDQFRKSFESFDAGIQAFERINDISNIALLHSNLGRLMRYYAQFYAPVVNGVRQEFSQQERQSYQKAFDYYLRGLKLVENRLDLIEVFRTLSWELSNSYFTMATSLQDYAPLSTMSQDDIEKEVIDCMTRALKYLDVELNTPSSDRYSNAKYRAATIHHRLASLLHNTFRSQNNATRRKRLRALASLHYQKALELFSPHDNPLEYLRLLIEEVALTDFELQNATDNSSRLKYSQQGLRASFQCQECIGIIEQHRISSDPDDYTEVFAQESQRLLSILNGRIQAFLKELVKIYKTTIKNKLIYEDYKEMYSISLRIDDKAKTFSKDFYDAIERLKKIYEKNTSD</sequence>
<evidence type="ECO:0000313" key="4">
    <source>
        <dbReference type="EMBL" id="CAF4076333.1"/>
    </source>
</evidence>
<reference evidence="4" key="1">
    <citation type="submission" date="2021-02" db="EMBL/GenBank/DDBJ databases">
        <authorList>
            <person name="Nowell W R."/>
        </authorList>
    </citation>
    <scope>NUCLEOTIDE SEQUENCE</scope>
</reference>
<feature type="region of interest" description="Disordered" evidence="1">
    <location>
        <begin position="416"/>
        <end position="436"/>
    </location>
</feature>
<evidence type="ECO:0000259" key="3">
    <source>
        <dbReference type="Pfam" id="PF23788"/>
    </source>
</evidence>
<accession>A0A819TD67</accession>
<evidence type="ECO:0008006" key="6">
    <source>
        <dbReference type="Google" id="ProtNLM"/>
    </source>
</evidence>
<dbReference type="Proteomes" id="UP000663844">
    <property type="component" value="Unassembled WGS sequence"/>
</dbReference>
<dbReference type="EMBL" id="CAJOAZ010004819">
    <property type="protein sequence ID" value="CAF4076333.1"/>
    <property type="molecule type" value="Genomic_DNA"/>
</dbReference>
<evidence type="ECO:0000256" key="1">
    <source>
        <dbReference type="SAM" id="MobiDB-lite"/>
    </source>
</evidence>
<protein>
    <recommendedName>
        <fullName evidence="6">Erythroid differentiation-related factor 1</fullName>
    </recommendedName>
</protein>
<dbReference type="InterPro" id="IPR056583">
    <property type="entry name" value="EDRF1_TPR"/>
</dbReference>
<feature type="compositionally biased region" description="Acidic residues" evidence="1">
    <location>
        <begin position="420"/>
        <end position="436"/>
    </location>
</feature>
<dbReference type="InterPro" id="IPR056582">
    <property type="entry name" value="EDRF1_N"/>
</dbReference>
<evidence type="ECO:0000313" key="5">
    <source>
        <dbReference type="Proteomes" id="UP000663844"/>
    </source>
</evidence>
<gene>
    <name evidence="4" type="ORF">OXD698_LOCUS34021</name>
</gene>
<comment type="caution">
    <text evidence="4">The sequence shown here is derived from an EMBL/GenBank/DDBJ whole genome shotgun (WGS) entry which is preliminary data.</text>
</comment>
<feature type="domain" description="EDRF1 N-terminal" evidence="3">
    <location>
        <begin position="152"/>
        <end position="434"/>
    </location>
</feature>
<dbReference type="Pfam" id="PF23723">
    <property type="entry name" value="TPR_EDRF1"/>
    <property type="match status" value="1"/>
</dbReference>
<organism evidence="4 5">
    <name type="scientific">Adineta steineri</name>
    <dbReference type="NCBI Taxonomy" id="433720"/>
    <lineage>
        <taxon>Eukaryota</taxon>
        <taxon>Metazoa</taxon>
        <taxon>Spiralia</taxon>
        <taxon>Gnathifera</taxon>
        <taxon>Rotifera</taxon>
        <taxon>Eurotatoria</taxon>
        <taxon>Bdelloidea</taxon>
        <taxon>Adinetida</taxon>
        <taxon>Adinetidae</taxon>
        <taxon>Adineta</taxon>
    </lineage>
</organism>
<name>A0A819TD67_9BILA</name>
<dbReference type="PANTHER" id="PTHR15000">
    <property type="entry name" value="ERYTHROID DIFFERENTIATION-RELATED FACTOR 1"/>
    <property type="match status" value="1"/>
</dbReference>
<dbReference type="Pfam" id="PF23788">
    <property type="entry name" value="EDRF1_N"/>
    <property type="match status" value="1"/>
</dbReference>
<dbReference type="AlphaFoldDB" id="A0A819TD67"/>
<feature type="domain" description="EDRF1 TPR repeats region" evidence="2">
    <location>
        <begin position="719"/>
        <end position="1091"/>
    </location>
</feature>
<dbReference type="PANTHER" id="PTHR15000:SF1">
    <property type="entry name" value="ERYTHROID DIFFERENTIATION-RELATED FACTOR 1"/>
    <property type="match status" value="1"/>
</dbReference>